<evidence type="ECO:0000313" key="2">
    <source>
        <dbReference type="Proteomes" id="UP000326570"/>
    </source>
</evidence>
<reference evidence="1 2" key="1">
    <citation type="submission" date="2019-09" db="EMBL/GenBank/DDBJ databases">
        <title>Genome sequence of Adhaeribacter sp. M2.</title>
        <authorList>
            <person name="Srinivasan S."/>
        </authorList>
    </citation>
    <scope>NUCLEOTIDE SEQUENCE [LARGE SCALE GENOMIC DNA]</scope>
    <source>
        <strain evidence="1 2">M2</strain>
    </source>
</reference>
<keyword evidence="1" id="KW-0808">Transferase</keyword>
<dbReference type="Proteomes" id="UP000326570">
    <property type="component" value="Unassembled WGS sequence"/>
</dbReference>
<sequence>MRPLSSSSSTLRIASWVFISCSRLRSCQAFSIIVCKLIVALNGFKAKSIKFRPMQKTKILIASVLKPVNDTRMFEKLGQSLAKLPETEIHIAGFAANAVSTSNNIWFHPIFNFRRLSFKRIAAQRNYYKLLLQVKPEVIIASTYELLPVTILYRIFFRTVILYDVRENYYANIRFQPTFPRPLRWFLANGVRLLERLGSPFISHYFLAEKAYEAELPFIGKNYTVLENKYNQAAGENVLTKIPVQLQPDNLHFLYSGTISPVYGIWEAISFIERLHSLENKVKLTIIGYCPKETTYQELKDRISDKPYITLIGGNTLVPHPEIVAQIRKAKIGLLPYRLNRSTQNCIPTKLFEYLANGLVVIIPENPLWEEIVNRNRAGLQVNFEKESAEKMLTRIYSDTFYPDGKIPQDVFWANEEQKLLSIFTQKPITT</sequence>
<dbReference type="Gene3D" id="3.40.50.2000">
    <property type="entry name" value="Glycogen Phosphorylase B"/>
    <property type="match status" value="1"/>
</dbReference>
<dbReference type="EMBL" id="VTWT01000006">
    <property type="protein sequence ID" value="KAA9332841.1"/>
    <property type="molecule type" value="Genomic_DNA"/>
</dbReference>
<organism evidence="1 2">
    <name type="scientific">Adhaeribacter soli</name>
    <dbReference type="NCBI Taxonomy" id="2607655"/>
    <lineage>
        <taxon>Bacteria</taxon>
        <taxon>Pseudomonadati</taxon>
        <taxon>Bacteroidota</taxon>
        <taxon>Cytophagia</taxon>
        <taxon>Cytophagales</taxon>
        <taxon>Hymenobacteraceae</taxon>
        <taxon>Adhaeribacter</taxon>
    </lineage>
</organism>
<comment type="caution">
    <text evidence="1">The sequence shown here is derived from an EMBL/GenBank/DDBJ whole genome shotgun (WGS) entry which is preliminary data.</text>
</comment>
<name>A0A5N1ISE6_9BACT</name>
<keyword evidence="2" id="KW-1185">Reference proteome</keyword>
<dbReference type="SUPFAM" id="SSF53756">
    <property type="entry name" value="UDP-Glycosyltransferase/glycogen phosphorylase"/>
    <property type="match status" value="1"/>
</dbReference>
<dbReference type="AlphaFoldDB" id="A0A5N1ISE6"/>
<dbReference type="Pfam" id="PF13692">
    <property type="entry name" value="Glyco_trans_1_4"/>
    <property type="match status" value="1"/>
</dbReference>
<evidence type="ECO:0000313" key="1">
    <source>
        <dbReference type="EMBL" id="KAA9332841.1"/>
    </source>
</evidence>
<accession>A0A5N1ISE6</accession>
<dbReference type="GO" id="GO:0016740">
    <property type="term" value="F:transferase activity"/>
    <property type="evidence" value="ECO:0007669"/>
    <property type="project" value="UniProtKB-KW"/>
</dbReference>
<gene>
    <name evidence="1" type="ORF">F0P94_12670</name>
</gene>
<proteinExistence type="predicted"/>
<protein>
    <submittedName>
        <fullName evidence="1">Glycosyltransferase family 4 protein</fullName>
    </submittedName>
</protein>